<feature type="transmembrane region" description="Helical" evidence="1">
    <location>
        <begin position="227"/>
        <end position="254"/>
    </location>
</feature>
<feature type="signal peptide" evidence="2">
    <location>
        <begin position="1"/>
        <end position="24"/>
    </location>
</feature>
<protein>
    <submittedName>
        <fullName evidence="3">Uncharacterized protein</fullName>
    </submittedName>
</protein>
<keyword evidence="1" id="KW-1133">Transmembrane helix</keyword>
<sequence length="286" mass="31249">MSTPLRTVIILALMLLSATASVIAAPSFEIIAPDKEIEKSHTFQLLVKVTTDAKLSAMSIAPIYPQGFCMEVVLIPGVTATEHAKPERLSADTTATHPVAECTGIRDIAHVAVLDKNSMIIPFTVYPPDSNGMPETGDKRSYYSTRDKKTFAFNYAYRIEHDDGSSTDGHASQEIRLRYTTTIGYYLLAGLFGVFLGYTVKVTTRDRQEIGAAMTEVRGFFPRLRRFAGLLLIERLPMLLTLLVIGFAVLISMAQESLPVASWHQAVALGIGLGILGDEKLIAAIK</sequence>
<gene>
    <name evidence="3" type="ORF">FEF65_04695</name>
</gene>
<feature type="transmembrane region" description="Helical" evidence="1">
    <location>
        <begin position="260"/>
        <end position="277"/>
    </location>
</feature>
<name>A0A5R9GTC2_9PROT</name>
<evidence type="ECO:0000313" key="3">
    <source>
        <dbReference type="EMBL" id="TLS68295.1"/>
    </source>
</evidence>
<feature type="transmembrane region" description="Helical" evidence="1">
    <location>
        <begin position="183"/>
        <end position="200"/>
    </location>
</feature>
<organism evidence="3 4">
    <name type="scientific">Mariprofundus erugo</name>
    <dbReference type="NCBI Taxonomy" id="2528639"/>
    <lineage>
        <taxon>Bacteria</taxon>
        <taxon>Pseudomonadati</taxon>
        <taxon>Pseudomonadota</taxon>
        <taxon>Candidatius Mariprofundia</taxon>
        <taxon>Mariprofundales</taxon>
        <taxon>Mariprofundaceae</taxon>
        <taxon>Mariprofundus</taxon>
    </lineage>
</organism>
<keyword evidence="1" id="KW-0812">Transmembrane</keyword>
<feature type="chain" id="PRO_5024422752" evidence="2">
    <location>
        <begin position="25"/>
        <end position="286"/>
    </location>
</feature>
<proteinExistence type="predicted"/>
<keyword evidence="2" id="KW-0732">Signal</keyword>
<dbReference type="AlphaFoldDB" id="A0A5R9GTC2"/>
<evidence type="ECO:0000256" key="2">
    <source>
        <dbReference type="SAM" id="SignalP"/>
    </source>
</evidence>
<dbReference type="RefSeq" id="WP_138238630.1">
    <property type="nucleotide sequence ID" value="NZ_VBRY01000003.1"/>
</dbReference>
<accession>A0A5R9GTC2</accession>
<reference evidence="3 4" key="1">
    <citation type="journal article" date="2019" name="Appl. Environ. Microbiol.">
        <title>Environmental Evidence and Genomic Insight of Iron-oxidizing Bacteria Preference Towards More Corrosion Resistant Stainless Steel at Higher Salinities.</title>
        <authorList>
            <person name="Garrison C.E."/>
            <person name="Price K.A."/>
            <person name="Field E.K."/>
        </authorList>
    </citation>
    <scope>NUCLEOTIDE SEQUENCE [LARGE SCALE GENOMIC DNA]</scope>
    <source>
        <strain evidence="3 4">P3</strain>
    </source>
</reference>
<keyword evidence="1" id="KW-0472">Membrane</keyword>
<keyword evidence="4" id="KW-1185">Reference proteome</keyword>
<evidence type="ECO:0000313" key="4">
    <source>
        <dbReference type="Proteomes" id="UP000306585"/>
    </source>
</evidence>
<evidence type="ECO:0000256" key="1">
    <source>
        <dbReference type="SAM" id="Phobius"/>
    </source>
</evidence>
<comment type="caution">
    <text evidence="3">The sequence shown here is derived from an EMBL/GenBank/DDBJ whole genome shotgun (WGS) entry which is preliminary data.</text>
</comment>
<dbReference type="EMBL" id="VBRY01000003">
    <property type="protein sequence ID" value="TLS68295.1"/>
    <property type="molecule type" value="Genomic_DNA"/>
</dbReference>
<dbReference type="Proteomes" id="UP000306585">
    <property type="component" value="Unassembled WGS sequence"/>
</dbReference>